<accession>A0A8J7A5I7</accession>
<evidence type="ECO:0000313" key="2">
    <source>
        <dbReference type="EMBL" id="MBE9076375.1"/>
    </source>
</evidence>
<gene>
    <name evidence="2" type="ORF">IQ241_03545</name>
</gene>
<feature type="chain" id="PRO_5035236685" evidence="1">
    <location>
        <begin position="28"/>
        <end position="156"/>
    </location>
</feature>
<keyword evidence="3" id="KW-1185">Reference proteome</keyword>
<dbReference type="Proteomes" id="UP000636505">
    <property type="component" value="Unassembled WGS sequence"/>
</dbReference>
<dbReference type="EMBL" id="JADEXG010000005">
    <property type="protein sequence ID" value="MBE9076375.1"/>
    <property type="molecule type" value="Genomic_DNA"/>
</dbReference>
<reference evidence="2" key="1">
    <citation type="submission" date="2020-10" db="EMBL/GenBank/DDBJ databases">
        <authorList>
            <person name="Castelo-Branco R."/>
            <person name="Eusebio N."/>
            <person name="Adriana R."/>
            <person name="Vieira A."/>
            <person name="Brugerolle De Fraissinette N."/>
            <person name="Rezende De Castro R."/>
            <person name="Schneider M.P."/>
            <person name="Vasconcelos V."/>
            <person name="Leao P.N."/>
        </authorList>
    </citation>
    <scope>NUCLEOTIDE SEQUENCE</scope>
    <source>
        <strain evidence="2">LEGE 07310</strain>
    </source>
</reference>
<name>A0A8J7A5I7_9CYAN</name>
<dbReference type="RefSeq" id="WP_193905034.1">
    <property type="nucleotide sequence ID" value="NZ_JADEXG010000005.1"/>
</dbReference>
<dbReference type="AlphaFoldDB" id="A0A8J7A5I7"/>
<sequence length="156" mass="17471">MSTYFTTRAAASLGALAVILVQGPAHAGFLDGVREAIRGAGEAGRVYEQHREGERRQEVHEASMEERQQAIELQAERERTANAIALQEAEQRREMWNAMTPEQRRAYMEEQERLAAQEQEAAMLFTGMIAAAVIEGMTRPSCVVGRNQWGDYVEVC</sequence>
<keyword evidence="1" id="KW-0732">Signal</keyword>
<evidence type="ECO:0000313" key="3">
    <source>
        <dbReference type="Proteomes" id="UP000636505"/>
    </source>
</evidence>
<organism evidence="2 3">
    <name type="scientific">Vasconcelosia minhoensis LEGE 07310</name>
    <dbReference type="NCBI Taxonomy" id="915328"/>
    <lineage>
        <taxon>Bacteria</taxon>
        <taxon>Bacillati</taxon>
        <taxon>Cyanobacteriota</taxon>
        <taxon>Cyanophyceae</taxon>
        <taxon>Nodosilineales</taxon>
        <taxon>Cymatolegaceae</taxon>
        <taxon>Vasconcelosia</taxon>
        <taxon>Vasconcelosia minhoensis</taxon>
    </lineage>
</organism>
<protein>
    <submittedName>
        <fullName evidence="2">Uncharacterized protein</fullName>
    </submittedName>
</protein>
<proteinExistence type="predicted"/>
<evidence type="ECO:0000256" key="1">
    <source>
        <dbReference type="SAM" id="SignalP"/>
    </source>
</evidence>
<feature type="signal peptide" evidence="1">
    <location>
        <begin position="1"/>
        <end position="27"/>
    </location>
</feature>
<comment type="caution">
    <text evidence="2">The sequence shown here is derived from an EMBL/GenBank/DDBJ whole genome shotgun (WGS) entry which is preliminary data.</text>
</comment>